<keyword evidence="1" id="KW-0677">Repeat</keyword>
<evidence type="ECO:0000313" key="3">
    <source>
        <dbReference type="EMBL" id="CAK0818335.1"/>
    </source>
</evidence>
<dbReference type="CDD" id="cd04590">
    <property type="entry name" value="CBS_pair_CorC_HlyC_assoc"/>
    <property type="match status" value="1"/>
</dbReference>
<dbReference type="Proteomes" id="UP001189429">
    <property type="component" value="Unassembled WGS sequence"/>
</dbReference>
<dbReference type="InterPro" id="IPR045095">
    <property type="entry name" value="ACDP"/>
</dbReference>
<dbReference type="SUPFAM" id="SSF54631">
    <property type="entry name" value="CBS-domain pair"/>
    <property type="match status" value="1"/>
</dbReference>
<dbReference type="InterPro" id="IPR046342">
    <property type="entry name" value="CBS_dom_sf"/>
</dbReference>
<gene>
    <name evidence="3" type="ORF">PCOR1329_LOCUS20663</name>
</gene>
<accession>A0ABN9RGY8</accession>
<feature type="signal peptide" evidence="2">
    <location>
        <begin position="1"/>
        <end position="19"/>
    </location>
</feature>
<organism evidence="3 4">
    <name type="scientific">Prorocentrum cordatum</name>
    <dbReference type="NCBI Taxonomy" id="2364126"/>
    <lineage>
        <taxon>Eukaryota</taxon>
        <taxon>Sar</taxon>
        <taxon>Alveolata</taxon>
        <taxon>Dinophyceae</taxon>
        <taxon>Prorocentrales</taxon>
        <taxon>Prorocentraceae</taxon>
        <taxon>Prorocentrum</taxon>
    </lineage>
</organism>
<dbReference type="PANTHER" id="PTHR12064">
    <property type="entry name" value="METAL TRANSPORTER CNNM"/>
    <property type="match status" value="1"/>
</dbReference>
<evidence type="ECO:0000256" key="1">
    <source>
        <dbReference type="ARBA" id="ARBA00022737"/>
    </source>
</evidence>
<protein>
    <recommendedName>
        <fullName evidence="5">CNNM transmembrane domain-containing protein</fullName>
    </recommendedName>
</protein>
<dbReference type="PANTHER" id="PTHR12064:SF97">
    <property type="entry name" value="METAL TRANSPORTER CNNM-5"/>
    <property type="match status" value="1"/>
</dbReference>
<evidence type="ECO:0000256" key="2">
    <source>
        <dbReference type="SAM" id="SignalP"/>
    </source>
</evidence>
<keyword evidence="2" id="KW-0732">Signal</keyword>
<dbReference type="InterPro" id="IPR044751">
    <property type="entry name" value="Ion_transp-like_CBS"/>
</dbReference>
<evidence type="ECO:0000313" key="4">
    <source>
        <dbReference type="Proteomes" id="UP001189429"/>
    </source>
</evidence>
<feature type="chain" id="PRO_5045157401" description="CNNM transmembrane domain-containing protein" evidence="2">
    <location>
        <begin position="20"/>
        <end position="322"/>
    </location>
</feature>
<comment type="caution">
    <text evidence="3">The sequence shown here is derived from an EMBL/GenBank/DDBJ whole genome shotgun (WGS) entry which is preliminary data.</text>
</comment>
<sequence>MVSCFQLVLLPISWPIAQVLDRVLGTEHKQETRFSRLRAMIKNAGQAGGQVMLEKAADGQDLGMFTSSKEHNFTDESIVVYRGKGVEGKLQDGQKCFVKPCCDIHGRNKGCTFNIYPSEDRKQNTELTFKGKEKLVDGFFELQERDEAKIMRGVAEITHKEVTDSMRPMDKVEMLELRECLDKEKLKEIDRNGHSRLPVYDKNMHNIRGFILVKNLIIYDPDDMLEVGTLAPLMKKPVLVRPGMKLLDLLNQFQEEKTHFAIVTDQPERVKEANLRGVPVVHGCPGCSIDSAKRAVVCPWHRVRFQRADFPRGGSPCSRDGV</sequence>
<proteinExistence type="predicted"/>
<name>A0ABN9RGY8_9DINO</name>
<keyword evidence="4" id="KW-1185">Reference proteome</keyword>
<reference evidence="3" key="1">
    <citation type="submission" date="2023-10" db="EMBL/GenBank/DDBJ databases">
        <authorList>
            <person name="Chen Y."/>
            <person name="Shah S."/>
            <person name="Dougan E. K."/>
            <person name="Thang M."/>
            <person name="Chan C."/>
        </authorList>
    </citation>
    <scope>NUCLEOTIDE SEQUENCE [LARGE SCALE GENOMIC DNA]</scope>
</reference>
<evidence type="ECO:0008006" key="5">
    <source>
        <dbReference type="Google" id="ProtNLM"/>
    </source>
</evidence>
<dbReference type="Gene3D" id="3.10.580.10">
    <property type="entry name" value="CBS-domain"/>
    <property type="match status" value="1"/>
</dbReference>
<dbReference type="EMBL" id="CAUYUJ010006703">
    <property type="protein sequence ID" value="CAK0818335.1"/>
    <property type="molecule type" value="Genomic_DNA"/>
</dbReference>